<keyword evidence="6" id="KW-0539">Nucleus</keyword>
<proteinExistence type="predicted"/>
<dbReference type="PANTHER" id="PTHR40626:SF11">
    <property type="entry name" value="ZINC FINGER PROTEIN YPR022C"/>
    <property type="match status" value="1"/>
</dbReference>
<dbReference type="InterPro" id="IPR013087">
    <property type="entry name" value="Znf_C2H2_type"/>
</dbReference>
<sequence>MSIVSPPVNATVAFSPPNSCGDLQDDRSAQTAPASIELVPHNQHLKEYTFPSPSGGPQANRSEADLEQDQLRSPTPEPLQSPHRHPSPSSTAMGGAVLSSEHVAAVSDKEKFAESDLPRFPQYDLTSEHPSSRDLPDGLQQPRSMSFSGLTPILSHSPSLRQQEVPTPEQQRGLPPLPPLCETRPSSRHEYSARDQHSGRDQGDHRSSTVGRSYPILGSNDYAIPEPHPYTPRQYNLEGGTSGNHLRNLLLHNHSQSIPHPQQPAQVVYGSSITHESYTIPSMPHPAQQHPMGMYPGQQHQYQHGNGSGSSSAGMSPRTPTAHVALGAHHAMENEAPFYPSGYPQRQHSAEGSADGLDPSTMQYGGHPYFQQHPPPAYHDHSSDQHRPGFSGPMYYSDNAQHVHHQQHPSQQHPQHHQQHELRYLGPREDLDHGRDDGQTDHQDQGQQSSGGRSSRRPARRTMVRRAAAVRQSSNVYHPTPRSMLAPNAPSLPWSGIPGVAASAPPGKLAGIPTDDEFMQLPTKRSRGRRPPSSPELLFPSNPNIDPNEALIAYSGVTKTGKPRKIFLCKVPDCNKIFKRSEHLKRHVRSIHTEIKPFQCQWPGCAKLFSRHDNLNQHLRVHRAPGQSDASFSIQLEHFFGNREGQQDPHQSTSRGVASTSAGAGAGAGSGSGSGSGAGTAALNLPPLQGSSPTLRHHHHQQQQIQQSDNRQVEYDHGRHHSGDEYDLDENGAPIPRGARESTAGSVETEGSLYAPSR</sequence>
<feature type="compositionally biased region" description="Basic and acidic residues" evidence="8">
    <location>
        <begin position="428"/>
        <end position="444"/>
    </location>
</feature>
<dbReference type="InterPro" id="IPR036236">
    <property type="entry name" value="Znf_C2H2_sf"/>
</dbReference>
<feature type="compositionally biased region" description="Basic residues" evidence="8">
    <location>
        <begin position="454"/>
        <end position="464"/>
    </location>
</feature>
<dbReference type="GO" id="GO:0000978">
    <property type="term" value="F:RNA polymerase II cis-regulatory region sequence-specific DNA binding"/>
    <property type="evidence" value="ECO:0007669"/>
    <property type="project" value="InterPro"/>
</dbReference>
<comment type="subcellular location">
    <subcellularLocation>
        <location evidence="1">Nucleus</location>
    </subcellularLocation>
</comment>
<protein>
    <submittedName>
        <fullName evidence="10">BZ3500_MvSof-1268-A1-R1_Chr6-2g08540 protein</fullName>
    </submittedName>
</protein>
<feature type="region of interest" description="Disordered" evidence="8">
    <location>
        <begin position="428"/>
        <end position="484"/>
    </location>
</feature>
<organism evidence="10 11">
    <name type="scientific">Microbotryum saponariae</name>
    <dbReference type="NCBI Taxonomy" id="289078"/>
    <lineage>
        <taxon>Eukaryota</taxon>
        <taxon>Fungi</taxon>
        <taxon>Dikarya</taxon>
        <taxon>Basidiomycota</taxon>
        <taxon>Pucciniomycotina</taxon>
        <taxon>Microbotryomycetes</taxon>
        <taxon>Microbotryales</taxon>
        <taxon>Microbotryaceae</taxon>
        <taxon>Microbotryum</taxon>
    </lineage>
</organism>
<evidence type="ECO:0000313" key="11">
    <source>
        <dbReference type="Proteomes" id="UP000249723"/>
    </source>
</evidence>
<evidence type="ECO:0000259" key="9">
    <source>
        <dbReference type="PROSITE" id="PS50157"/>
    </source>
</evidence>
<dbReference type="GO" id="GO:0000981">
    <property type="term" value="F:DNA-binding transcription factor activity, RNA polymerase II-specific"/>
    <property type="evidence" value="ECO:0007669"/>
    <property type="project" value="InterPro"/>
</dbReference>
<feature type="compositionally biased region" description="Gly residues" evidence="8">
    <location>
        <begin position="664"/>
        <end position="678"/>
    </location>
</feature>
<keyword evidence="11" id="KW-1185">Reference proteome</keyword>
<dbReference type="SUPFAM" id="SSF57667">
    <property type="entry name" value="beta-beta-alpha zinc fingers"/>
    <property type="match status" value="1"/>
</dbReference>
<dbReference type="InterPro" id="IPR051059">
    <property type="entry name" value="VerF-like"/>
</dbReference>
<feature type="compositionally biased region" description="Polar residues" evidence="8">
    <location>
        <begin position="141"/>
        <end position="170"/>
    </location>
</feature>
<dbReference type="Gene3D" id="3.30.160.60">
    <property type="entry name" value="Classic Zinc Finger"/>
    <property type="match status" value="2"/>
</dbReference>
<gene>
    <name evidence="10" type="ORF">BZ3500_MVSOF-1268-A1-R1_CHR6-2G08540</name>
</gene>
<feature type="domain" description="C2H2-type" evidence="9">
    <location>
        <begin position="598"/>
        <end position="627"/>
    </location>
</feature>
<dbReference type="GO" id="GO:0005634">
    <property type="term" value="C:nucleus"/>
    <property type="evidence" value="ECO:0007669"/>
    <property type="project" value="UniProtKB-SubCell"/>
</dbReference>
<feature type="compositionally biased region" description="Polar residues" evidence="8">
    <location>
        <begin position="51"/>
        <end position="61"/>
    </location>
</feature>
<dbReference type="PROSITE" id="PS00028">
    <property type="entry name" value="ZINC_FINGER_C2H2_1"/>
    <property type="match status" value="2"/>
</dbReference>
<feature type="region of interest" description="Disordered" evidence="8">
    <location>
        <begin position="290"/>
        <end position="320"/>
    </location>
</feature>
<feature type="region of interest" description="Disordered" evidence="8">
    <location>
        <begin position="523"/>
        <end position="542"/>
    </location>
</feature>
<dbReference type="GO" id="GO:0000785">
    <property type="term" value="C:chromatin"/>
    <property type="evidence" value="ECO:0007669"/>
    <property type="project" value="TreeGrafter"/>
</dbReference>
<feature type="compositionally biased region" description="Basic and acidic residues" evidence="8">
    <location>
        <begin position="378"/>
        <end position="387"/>
    </location>
</feature>
<dbReference type="AlphaFoldDB" id="A0A2X0NPT7"/>
<feature type="region of interest" description="Disordered" evidence="8">
    <location>
        <begin position="1"/>
        <end position="234"/>
    </location>
</feature>
<reference evidence="11" key="1">
    <citation type="submission" date="2016-10" db="EMBL/GenBank/DDBJ databases">
        <authorList>
            <person name="Jeantristanb JTB J.-T."/>
            <person name="Ricardo R."/>
        </authorList>
    </citation>
    <scope>NUCLEOTIDE SEQUENCE [LARGE SCALE GENOMIC DNA]</scope>
</reference>
<dbReference type="GO" id="GO:0008270">
    <property type="term" value="F:zinc ion binding"/>
    <property type="evidence" value="ECO:0007669"/>
    <property type="project" value="UniProtKB-KW"/>
</dbReference>
<evidence type="ECO:0000256" key="1">
    <source>
        <dbReference type="ARBA" id="ARBA00004123"/>
    </source>
</evidence>
<feature type="compositionally biased region" description="Basic and acidic residues" evidence="8">
    <location>
        <begin position="711"/>
        <end position="724"/>
    </location>
</feature>
<keyword evidence="5" id="KW-0862">Zinc</keyword>
<dbReference type="PANTHER" id="PTHR40626">
    <property type="entry name" value="MIP31509P"/>
    <property type="match status" value="1"/>
</dbReference>
<accession>A0A2X0NPT7</accession>
<dbReference type="Proteomes" id="UP000249723">
    <property type="component" value="Unassembled WGS sequence"/>
</dbReference>
<feature type="region of interest" description="Disordered" evidence="8">
    <location>
        <begin position="643"/>
        <end position="758"/>
    </location>
</feature>
<feature type="compositionally biased region" description="Low complexity" evidence="8">
    <location>
        <begin position="652"/>
        <end position="663"/>
    </location>
</feature>
<dbReference type="Pfam" id="PF00096">
    <property type="entry name" value="zf-C2H2"/>
    <property type="match status" value="2"/>
</dbReference>
<evidence type="ECO:0000256" key="3">
    <source>
        <dbReference type="ARBA" id="ARBA00022737"/>
    </source>
</evidence>
<feature type="domain" description="C2H2-type" evidence="9">
    <location>
        <begin position="567"/>
        <end position="597"/>
    </location>
</feature>
<keyword evidence="2" id="KW-0479">Metal-binding</keyword>
<evidence type="ECO:0000256" key="6">
    <source>
        <dbReference type="ARBA" id="ARBA00023242"/>
    </source>
</evidence>
<evidence type="ECO:0000256" key="2">
    <source>
        <dbReference type="ARBA" id="ARBA00022723"/>
    </source>
</evidence>
<evidence type="ECO:0000256" key="4">
    <source>
        <dbReference type="ARBA" id="ARBA00022771"/>
    </source>
</evidence>
<feature type="compositionally biased region" description="Basic and acidic residues" evidence="8">
    <location>
        <begin position="126"/>
        <end position="136"/>
    </location>
</feature>
<feature type="region of interest" description="Disordered" evidence="8">
    <location>
        <begin position="335"/>
        <end position="397"/>
    </location>
</feature>
<dbReference type="OrthoDB" id="6365676at2759"/>
<feature type="compositionally biased region" description="Basic and acidic residues" evidence="8">
    <location>
        <begin position="185"/>
        <end position="207"/>
    </location>
</feature>
<feature type="compositionally biased region" description="Basic and acidic residues" evidence="8">
    <location>
        <begin position="107"/>
        <end position="117"/>
    </location>
</feature>
<evidence type="ECO:0000256" key="7">
    <source>
        <dbReference type="PROSITE-ProRule" id="PRU00042"/>
    </source>
</evidence>
<dbReference type="PROSITE" id="PS50157">
    <property type="entry name" value="ZINC_FINGER_C2H2_2"/>
    <property type="match status" value="2"/>
</dbReference>
<dbReference type="STRING" id="289078.A0A2X0NPT7"/>
<dbReference type="SMART" id="SM00355">
    <property type="entry name" value="ZnF_C2H2"/>
    <property type="match status" value="2"/>
</dbReference>
<name>A0A2X0NPT7_9BASI</name>
<evidence type="ECO:0000313" key="10">
    <source>
        <dbReference type="EMBL" id="SCZ93225.1"/>
    </source>
</evidence>
<evidence type="ECO:0000256" key="8">
    <source>
        <dbReference type="SAM" id="MobiDB-lite"/>
    </source>
</evidence>
<keyword evidence="3" id="KW-0677">Repeat</keyword>
<keyword evidence="4 7" id="KW-0863">Zinc-finger</keyword>
<evidence type="ECO:0000256" key="5">
    <source>
        <dbReference type="ARBA" id="ARBA00022833"/>
    </source>
</evidence>
<dbReference type="EMBL" id="FMWP01000047">
    <property type="protein sequence ID" value="SCZ93225.1"/>
    <property type="molecule type" value="Genomic_DNA"/>
</dbReference>